<feature type="repeat" description="RCC1" evidence="10">
    <location>
        <begin position="51"/>
        <end position="103"/>
    </location>
</feature>
<dbReference type="GO" id="GO:0008270">
    <property type="term" value="F:zinc ion binding"/>
    <property type="evidence" value="ECO:0007669"/>
    <property type="project" value="UniProtKB-KW"/>
</dbReference>
<dbReference type="SUPFAM" id="SSF50985">
    <property type="entry name" value="RCC1/BLIP-II"/>
    <property type="match status" value="2"/>
</dbReference>
<dbReference type="InterPro" id="IPR001876">
    <property type="entry name" value="Znf_RanBP2"/>
</dbReference>
<keyword evidence="8" id="KW-0862">Zinc</keyword>
<dbReference type="InterPro" id="IPR000408">
    <property type="entry name" value="Reg_chr_condens"/>
</dbReference>
<dbReference type="FunFam" id="3.30.2160.10:FF:000004">
    <property type="entry name" value="probable E3 ubiquitin-protein ligase HERC4 isoform X1"/>
    <property type="match status" value="1"/>
</dbReference>
<dbReference type="InterPro" id="IPR000569">
    <property type="entry name" value="HECT_dom"/>
</dbReference>
<dbReference type="PROSITE" id="PS50237">
    <property type="entry name" value="HECT"/>
    <property type="match status" value="1"/>
</dbReference>
<organism evidence="14">
    <name type="scientific">Palpitomonas bilix</name>
    <dbReference type="NCBI Taxonomy" id="652834"/>
    <lineage>
        <taxon>Eukaryota</taxon>
        <taxon>Eukaryota incertae sedis</taxon>
    </lineage>
</organism>
<dbReference type="PROSITE" id="PS01358">
    <property type="entry name" value="ZF_RANBP2_1"/>
    <property type="match status" value="1"/>
</dbReference>
<dbReference type="PANTHER" id="PTHR45622">
    <property type="entry name" value="UBIQUITIN-PROTEIN LIGASE E3A-RELATED"/>
    <property type="match status" value="1"/>
</dbReference>
<feature type="repeat" description="RCC1" evidence="10">
    <location>
        <begin position="208"/>
        <end position="257"/>
    </location>
</feature>
<proteinExistence type="predicted"/>
<dbReference type="GO" id="GO:0005737">
    <property type="term" value="C:cytoplasm"/>
    <property type="evidence" value="ECO:0007669"/>
    <property type="project" value="UniProtKB-SubCell"/>
</dbReference>
<evidence type="ECO:0000259" key="12">
    <source>
        <dbReference type="PROSITE" id="PS50199"/>
    </source>
</evidence>
<feature type="repeat" description="RCC1" evidence="10">
    <location>
        <begin position="316"/>
        <end position="367"/>
    </location>
</feature>
<evidence type="ECO:0000256" key="10">
    <source>
        <dbReference type="PROSITE-ProRule" id="PRU00235"/>
    </source>
</evidence>
<evidence type="ECO:0000256" key="9">
    <source>
        <dbReference type="PROSITE-ProRule" id="PRU00104"/>
    </source>
</evidence>
<dbReference type="InterPro" id="IPR051709">
    <property type="entry name" value="Ub-ligase/GTPase-reg"/>
</dbReference>
<evidence type="ECO:0000256" key="8">
    <source>
        <dbReference type="ARBA" id="ARBA00022833"/>
    </source>
</evidence>
<dbReference type="PANTHER" id="PTHR45622:SF60">
    <property type="entry name" value="UBIQUITIN-PROTEIN LIGASE E3A"/>
    <property type="match status" value="1"/>
</dbReference>
<dbReference type="Gene3D" id="2.130.10.30">
    <property type="entry name" value="Regulator of chromosome condensation 1/beta-lactamase-inhibitor protein II"/>
    <property type="match status" value="2"/>
</dbReference>
<feature type="repeat" description="RCC1" evidence="10">
    <location>
        <begin position="262"/>
        <end position="315"/>
    </location>
</feature>
<evidence type="ECO:0000259" key="13">
    <source>
        <dbReference type="PROSITE" id="PS50237"/>
    </source>
</evidence>
<dbReference type="InterPro" id="IPR009091">
    <property type="entry name" value="RCC1/BLIP-II"/>
</dbReference>
<keyword evidence="3" id="KW-0808">Transferase</keyword>
<protein>
    <recommendedName>
        <fullName evidence="15">HECT domain-containing protein</fullName>
    </recommendedName>
</protein>
<feature type="repeat" description="RCC1" evidence="10">
    <location>
        <begin position="104"/>
        <end position="155"/>
    </location>
</feature>
<evidence type="ECO:0000256" key="1">
    <source>
        <dbReference type="ARBA" id="ARBA00004496"/>
    </source>
</evidence>
<dbReference type="Pfam" id="PF25390">
    <property type="entry name" value="WD40_RLD"/>
    <property type="match status" value="1"/>
</dbReference>
<feature type="active site" description="Glycyl thioester intermediate" evidence="9">
    <location>
        <position position="1038"/>
    </location>
</feature>
<keyword evidence="6 11" id="KW-0863">Zinc-finger</keyword>
<evidence type="ECO:0000256" key="5">
    <source>
        <dbReference type="ARBA" id="ARBA00022737"/>
    </source>
</evidence>
<dbReference type="PROSITE" id="PS50012">
    <property type="entry name" value="RCC1_3"/>
    <property type="match status" value="7"/>
</dbReference>
<comment type="subcellular location">
    <subcellularLocation>
        <location evidence="1">Cytoplasm</location>
    </subcellularLocation>
</comment>
<evidence type="ECO:0008006" key="15">
    <source>
        <dbReference type="Google" id="ProtNLM"/>
    </source>
</evidence>
<dbReference type="AlphaFoldDB" id="A0A7S3D7J6"/>
<feature type="domain" description="RanBP2-type" evidence="12">
    <location>
        <begin position="669"/>
        <end position="700"/>
    </location>
</feature>
<feature type="domain" description="HECT" evidence="13">
    <location>
        <begin position="741"/>
        <end position="1070"/>
    </location>
</feature>
<evidence type="ECO:0000256" key="2">
    <source>
        <dbReference type="ARBA" id="ARBA00022490"/>
    </source>
</evidence>
<dbReference type="Pfam" id="PF00632">
    <property type="entry name" value="HECT"/>
    <property type="match status" value="1"/>
</dbReference>
<dbReference type="Gene3D" id="2.30.30.380">
    <property type="entry name" value="Zn-finger domain of Sec23/24"/>
    <property type="match status" value="1"/>
</dbReference>
<dbReference type="GO" id="GO:0061630">
    <property type="term" value="F:ubiquitin protein ligase activity"/>
    <property type="evidence" value="ECO:0007669"/>
    <property type="project" value="TreeGrafter"/>
</dbReference>
<dbReference type="CDD" id="cd00078">
    <property type="entry name" value="HECTc"/>
    <property type="match status" value="1"/>
</dbReference>
<evidence type="ECO:0000256" key="4">
    <source>
        <dbReference type="ARBA" id="ARBA00022723"/>
    </source>
</evidence>
<dbReference type="Gene3D" id="3.30.2160.10">
    <property type="entry name" value="Hect, E3 ligase catalytic domain"/>
    <property type="match status" value="1"/>
</dbReference>
<feature type="repeat" description="RCC1" evidence="10">
    <location>
        <begin position="156"/>
        <end position="207"/>
    </location>
</feature>
<dbReference type="Pfam" id="PF00415">
    <property type="entry name" value="RCC1"/>
    <property type="match status" value="1"/>
</dbReference>
<evidence type="ECO:0000256" key="7">
    <source>
        <dbReference type="ARBA" id="ARBA00022786"/>
    </source>
</evidence>
<dbReference type="SUPFAM" id="SSF56204">
    <property type="entry name" value="Hect, E3 ligase catalytic domain"/>
    <property type="match status" value="1"/>
</dbReference>
<dbReference type="EMBL" id="HBIB01017284">
    <property type="protein sequence ID" value="CAE0248969.1"/>
    <property type="molecule type" value="Transcribed_RNA"/>
</dbReference>
<dbReference type="InterPro" id="IPR035983">
    <property type="entry name" value="Hect_E3_ubiquitin_ligase"/>
</dbReference>
<feature type="repeat" description="RCC1" evidence="10">
    <location>
        <begin position="1"/>
        <end position="50"/>
    </location>
</feature>
<dbReference type="PRINTS" id="PR00633">
    <property type="entry name" value="RCCNDNSATION"/>
</dbReference>
<dbReference type="PROSITE" id="PS00626">
    <property type="entry name" value="RCC1_2"/>
    <property type="match status" value="1"/>
</dbReference>
<gene>
    <name evidence="14" type="ORF">PBIL07802_LOCUS11167</name>
</gene>
<keyword evidence="2" id="KW-0963">Cytoplasm</keyword>
<evidence type="ECO:0000256" key="3">
    <source>
        <dbReference type="ARBA" id="ARBA00022679"/>
    </source>
</evidence>
<dbReference type="Gene3D" id="3.90.1750.10">
    <property type="entry name" value="Hect, E3 ligase catalytic domains"/>
    <property type="match status" value="1"/>
</dbReference>
<keyword evidence="4" id="KW-0479">Metal-binding</keyword>
<dbReference type="FunFam" id="3.30.2410.10:FF:000003">
    <property type="entry name" value="probable E3 ubiquitin-protein ligase HERC4 isoform X1"/>
    <property type="match status" value="1"/>
</dbReference>
<name>A0A7S3D7J6_9EUKA</name>
<evidence type="ECO:0000256" key="11">
    <source>
        <dbReference type="PROSITE-ProRule" id="PRU00322"/>
    </source>
</evidence>
<evidence type="ECO:0000256" key="6">
    <source>
        <dbReference type="ARBA" id="ARBA00022771"/>
    </source>
</evidence>
<evidence type="ECO:0000313" key="14">
    <source>
        <dbReference type="EMBL" id="CAE0248969.1"/>
    </source>
</evidence>
<dbReference type="Gene3D" id="3.30.2410.10">
    <property type="entry name" value="Hect, E3 ligase catalytic domain"/>
    <property type="match status" value="1"/>
</dbReference>
<accession>A0A7S3D7J6</accession>
<dbReference type="InterPro" id="IPR058923">
    <property type="entry name" value="RCC1-like_dom"/>
</dbReference>
<sequence length="1070" mass="118186">MTLYSWGSGDLYQLGTGEQTNSFTPHEIDIQGGIAQCAAGLGHSVALLRDGEVAVWGLSESHQCGVPSKEESVPRPTIMEALSTKRISWVACGEAHTAVIAEGGVVLAWGESQFGQCGHGAADTFTSPKVVKALRRTCAVRVACGAYHTLVQHDDGAVSSMGMGKWGATGLNSSEDALVPKEVDALSSNVVVQVECGELHSAVLCSNGRMYTFGRNKHGQLGVGKQELVTTPRMVEGIAHCTAIACGSSHTLAVCDEGEEESSVHAFGLGTSGQLGYGGAQDKLEPVEVVLEEGRRMKVRKVVAGAEHSAALTADGKIYTWGEGGLGQLGCGRAEQCLRPTRVEWKMEGDVIDVVSGRHHNMAIVVQQGDYTKARSAVFVPNLVTATYVHDVAHELQQQCCVPAKVCKAMERCLFSLRAFMTVCGVDATSEYDAERVANLYNTLLQTYNEEVVACLYGGIQRVAELLWERVSTSKKMDVIDRRLLIAIVQCPVISRMIGAGQAPHKVCSIIGMGSEVDKAELKKEIARLPRELFATRFVRGLIEVLDGMLEKSRVATEEVIQLLDTLLYLHDINKETGALDEMQFCSDFVSKHVNIEQDYAIWRSQQGGKRVFCFCNYPFIFHLDTKVYIVKRSMQERMEEALRTSFLELAFGMHMPSPAESTTALLPLKGPRGWQCPLCTSINPLEGITCQRCSYSRDKGIIGAYQGDRRTFVPHPKRLIFKVRRELLVQDALDCLASCTARDLQKPLYVVFDNEEGVDEGGVVKEFFQILVDAVFAPQYGMFSYDEETRLHWIHPASNDPSYEPDFFLIGALVGLAVYNGVLVDIRFPQVFYKKLLGGKAELEDLSTAMPRIADSLQSLLEYDGEVAVEDVFCLNFEVTVPILGSTQQVELVEGGKEKMVTKENRREYVQLYANYLLNASIDLPFTAFHRGFDVVAGGKAIHLLTPKELEAYICGQPKFDMRVLERSTRYSDYTATSQTVVWFWEAVHSMTFENQKKLLRFVTGNDRSPVGGFERLNFVIQKDGRGDERVPTSHTCFNTLLLPEYTTKAVLEQKLYIAIEHSSGFGLI</sequence>
<reference evidence="14" key="1">
    <citation type="submission" date="2021-01" db="EMBL/GenBank/DDBJ databases">
        <authorList>
            <person name="Corre E."/>
            <person name="Pelletier E."/>
            <person name="Niang G."/>
            <person name="Scheremetjew M."/>
            <person name="Finn R."/>
            <person name="Kale V."/>
            <person name="Holt S."/>
            <person name="Cochrane G."/>
            <person name="Meng A."/>
            <person name="Brown T."/>
            <person name="Cohen L."/>
        </authorList>
    </citation>
    <scope>NUCLEOTIDE SEQUENCE</scope>
    <source>
        <strain evidence="14">NIES-2562</strain>
    </source>
</reference>
<dbReference type="PROSITE" id="PS50199">
    <property type="entry name" value="ZF_RANBP2_2"/>
    <property type="match status" value="1"/>
</dbReference>
<keyword evidence="5" id="KW-0677">Repeat</keyword>
<dbReference type="SMART" id="SM00119">
    <property type="entry name" value="HECTc"/>
    <property type="match status" value="1"/>
</dbReference>
<keyword evidence="7 9" id="KW-0833">Ubl conjugation pathway</keyword>